<evidence type="ECO:0000256" key="2">
    <source>
        <dbReference type="ARBA" id="ARBA00006448"/>
    </source>
</evidence>
<keyword evidence="7" id="KW-0175">Coiled coil</keyword>
<evidence type="ECO:0000313" key="10">
    <source>
        <dbReference type="EMBL" id="GGB31322.1"/>
    </source>
</evidence>
<sequence>MDFNWIWQAALIVIVGTFLLRIAGKKTISQMTLAQAVLMVSIGTLLIQPVTSKNVWVTFTVGAVLVLTLLVMEYGQLKFDSLEKLITGKSKILIENGTLNEKALAKVRMTVDQLEMKLRQKNVMKISDVEWATLEPNGQVGFSLKQEAQPATKKEIRELQQSVESLMTNQVRLEQLTQQLTKMNQQFNQENIFAEVKNNEHQQTPPEHLQ</sequence>
<feature type="domain" description="YetF C-terminal" evidence="9">
    <location>
        <begin position="78"/>
        <end position="196"/>
    </location>
</feature>
<reference evidence="10" key="2">
    <citation type="submission" date="2020-09" db="EMBL/GenBank/DDBJ databases">
        <authorList>
            <person name="Sun Q."/>
            <person name="Zhou Y."/>
        </authorList>
    </citation>
    <scope>NUCLEOTIDE SEQUENCE</scope>
    <source>
        <strain evidence="10">CGMCC 1.15454</strain>
    </source>
</reference>
<dbReference type="AlphaFoldDB" id="A0A9W5X3Z5"/>
<dbReference type="Gene3D" id="3.30.240.20">
    <property type="entry name" value="bsu07140 like domains"/>
    <property type="match status" value="1"/>
</dbReference>
<dbReference type="Pfam" id="PF04239">
    <property type="entry name" value="DUF421"/>
    <property type="match status" value="1"/>
</dbReference>
<evidence type="ECO:0000256" key="3">
    <source>
        <dbReference type="ARBA" id="ARBA00022475"/>
    </source>
</evidence>
<feature type="transmembrane region" description="Helical" evidence="8">
    <location>
        <begin position="6"/>
        <end position="24"/>
    </location>
</feature>
<evidence type="ECO:0000256" key="1">
    <source>
        <dbReference type="ARBA" id="ARBA00004651"/>
    </source>
</evidence>
<dbReference type="GO" id="GO:0005886">
    <property type="term" value="C:plasma membrane"/>
    <property type="evidence" value="ECO:0007669"/>
    <property type="project" value="UniProtKB-SubCell"/>
</dbReference>
<feature type="transmembrane region" description="Helical" evidence="8">
    <location>
        <begin position="31"/>
        <end position="50"/>
    </location>
</feature>
<comment type="subcellular location">
    <subcellularLocation>
        <location evidence="1">Cell membrane</location>
        <topology evidence="1">Multi-pass membrane protein</topology>
    </subcellularLocation>
</comment>
<dbReference type="PANTHER" id="PTHR34582">
    <property type="entry name" value="UPF0702 TRANSMEMBRANE PROTEIN YCAP"/>
    <property type="match status" value="1"/>
</dbReference>
<name>A0A9W5X3Z5_9BACI</name>
<evidence type="ECO:0000259" key="9">
    <source>
        <dbReference type="Pfam" id="PF04239"/>
    </source>
</evidence>
<feature type="transmembrane region" description="Helical" evidence="8">
    <location>
        <begin position="56"/>
        <end position="75"/>
    </location>
</feature>
<dbReference type="EMBL" id="BMJD01000002">
    <property type="protein sequence ID" value="GGB31322.1"/>
    <property type="molecule type" value="Genomic_DNA"/>
</dbReference>
<keyword evidence="5 8" id="KW-1133">Transmembrane helix</keyword>
<keyword evidence="6 8" id="KW-0472">Membrane</keyword>
<proteinExistence type="inferred from homology"/>
<evidence type="ECO:0000313" key="11">
    <source>
        <dbReference type="Proteomes" id="UP000621492"/>
    </source>
</evidence>
<feature type="coiled-coil region" evidence="7">
    <location>
        <begin position="156"/>
        <end position="186"/>
    </location>
</feature>
<evidence type="ECO:0000256" key="4">
    <source>
        <dbReference type="ARBA" id="ARBA00022692"/>
    </source>
</evidence>
<evidence type="ECO:0000256" key="7">
    <source>
        <dbReference type="SAM" id="Coils"/>
    </source>
</evidence>
<keyword evidence="11" id="KW-1185">Reference proteome</keyword>
<evidence type="ECO:0000256" key="6">
    <source>
        <dbReference type="ARBA" id="ARBA00023136"/>
    </source>
</evidence>
<gene>
    <name evidence="10" type="ORF">GCM10011409_05850</name>
</gene>
<comment type="similarity">
    <text evidence="2">Belongs to the UPF0702 family.</text>
</comment>
<evidence type="ECO:0000256" key="5">
    <source>
        <dbReference type="ARBA" id="ARBA00022989"/>
    </source>
</evidence>
<evidence type="ECO:0000256" key="8">
    <source>
        <dbReference type="SAM" id="Phobius"/>
    </source>
</evidence>
<reference evidence="10" key="1">
    <citation type="journal article" date="2014" name="Int. J. Syst. Evol. Microbiol.">
        <title>Complete genome sequence of Corynebacterium casei LMG S-19264T (=DSM 44701T), isolated from a smear-ripened cheese.</title>
        <authorList>
            <consortium name="US DOE Joint Genome Institute (JGI-PGF)"/>
            <person name="Walter F."/>
            <person name="Albersmeier A."/>
            <person name="Kalinowski J."/>
            <person name="Ruckert C."/>
        </authorList>
    </citation>
    <scope>NUCLEOTIDE SEQUENCE</scope>
    <source>
        <strain evidence="10">CGMCC 1.15454</strain>
    </source>
</reference>
<dbReference type="InterPro" id="IPR023090">
    <property type="entry name" value="UPF0702_alpha/beta_dom_sf"/>
</dbReference>
<dbReference type="InterPro" id="IPR007353">
    <property type="entry name" value="DUF421"/>
</dbReference>
<keyword evidence="3" id="KW-1003">Cell membrane</keyword>
<keyword evidence="4 8" id="KW-0812">Transmembrane</keyword>
<comment type="caution">
    <text evidence="10">The sequence shown here is derived from an EMBL/GenBank/DDBJ whole genome shotgun (WGS) entry which is preliminary data.</text>
</comment>
<protein>
    <submittedName>
        <fullName evidence="10">DUF421 domain-containing protein</fullName>
    </submittedName>
</protein>
<accession>A0A9W5X3Z5</accession>
<organism evidence="10 11">
    <name type="scientific">Lentibacillus populi</name>
    <dbReference type="NCBI Taxonomy" id="1827502"/>
    <lineage>
        <taxon>Bacteria</taxon>
        <taxon>Bacillati</taxon>
        <taxon>Bacillota</taxon>
        <taxon>Bacilli</taxon>
        <taxon>Bacillales</taxon>
        <taxon>Bacillaceae</taxon>
        <taxon>Lentibacillus</taxon>
    </lineage>
</organism>
<dbReference type="PANTHER" id="PTHR34582:SF2">
    <property type="entry name" value="UPF0702 TRANSMEMBRANE PROTEIN YDFR"/>
    <property type="match status" value="1"/>
</dbReference>
<dbReference type="RefSeq" id="WP_188724627.1">
    <property type="nucleotide sequence ID" value="NZ_BMJD01000002.1"/>
</dbReference>
<dbReference type="Proteomes" id="UP000621492">
    <property type="component" value="Unassembled WGS sequence"/>
</dbReference>